<gene>
    <name evidence="3" type="ORF">RIMI_LOCUS22267296</name>
</gene>
<dbReference type="InterPro" id="IPR001660">
    <property type="entry name" value="SAM"/>
</dbReference>
<accession>A0ABN9MQ52</accession>
<evidence type="ECO:0000259" key="2">
    <source>
        <dbReference type="PROSITE" id="PS50105"/>
    </source>
</evidence>
<dbReference type="Proteomes" id="UP001176940">
    <property type="component" value="Unassembled WGS sequence"/>
</dbReference>
<dbReference type="InterPro" id="IPR013761">
    <property type="entry name" value="SAM/pointed_sf"/>
</dbReference>
<dbReference type="SUPFAM" id="SSF47769">
    <property type="entry name" value="SAM/Pointed domain"/>
    <property type="match status" value="1"/>
</dbReference>
<feature type="region of interest" description="Disordered" evidence="1">
    <location>
        <begin position="97"/>
        <end position="168"/>
    </location>
</feature>
<dbReference type="PANTHER" id="PTHR16155:SF3">
    <property type="entry name" value="STERILE ALPHA MOTIF DOMAIN-CONTAINING PROTEIN 9-LIKE"/>
    <property type="match status" value="1"/>
</dbReference>
<evidence type="ECO:0000313" key="4">
    <source>
        <dbReference type="Proteomes" id="UP001176940"/>
    </source>
</evidence>
<feature type="compositionally biased region" description="Basic and acidic residues" evidence="1">
    <location>
        <begin position="151"/>
        <end position="161"/>
    </location>
</feature>
<dbReference type="EMBL" id="CAUEEQ010078358">
    <property type="protein sequence ID" value="CAJ0967557.1"/>
    <property type="molecule type" value="Genomic_DNA"/>
</dbReference>
<proteinExistence type="predicted"/>
<organism evidence="3 4">
    <name type="scientific">Ranitomeya imitator</name>
    <name type="common">mimic poison frog</name>
    <dbReference type="NCBI Taxonomy" id="111125"/>
    <lineage>
        <taxon>Eukaryota</taxon>
        <taxon>Metazoa</taxon>
        <taxon>Chordata</taxon>
        <taxon>Craniata</taxon>
        <taxon>Vertebrata</taxon>
        <taxon>Euteleostomi</taxon>
        <taxon>Amphibia</taxon>
        <taxon>Batrachia</taxon>
        <taxon>Anura</taxon>
        <taxon>Neobatrachia</taxon>
        <taxon>Hyloidea</taxon>
        <taxon>Dendrobatidae</taxon>
        <taxon>Dendrobatinae</taxon>
        <taxon>Ranitomeya</taxon>
    </lineage>
</organism>
<protein>
    <recommendedName>
        <fullName evidence="2">SAM domain-containing protein</fullName>
    </recommendedName>
</protein>
<dbReference type="PANTHER" id="PTHR16155">
    <property type="entry name" value="DED DOMAIN-CONTAINING PROTEIN"/>
    <property type="match status" value="1"/>
</dbReference>
<feature type="compositionally biased region" description="Polar residues" evidence="1">
    <location>
        <begin position="100"/>
        <end position="109"/>
    </location>
</feature>
<feature type="compositionally biased region" description="Polar residues" evidence="1">
    <location>
        <begin position="133"/>
        <end position="150"/>
    </location>
</feature>
<dbReference type="PROSITE" id="PS50105">
    <property type="entry name" value="SAM_DOMAIN"/>
    <property type="match status" value="1"/>
</dbReference>
<comment type="caution">
    <text evidence="3">The sequence shown here is derived from an EMBL/GenBank/DDBJ whole genome shotgun (WGS) entry which is preliminary data.</text>
</comment>
<feature type="domain" description="SAM" evidence="2">
    <location>
        <begin position="34"/>
        <end position="98"/>
    </location>
</feature>
<keyword evidence="4" id="KW-1185">Reference proteome</keyword>
<dbReference type="Gene3D" id="1.10.150.50">
    <property type="entry name" value="Transcription Factor, Ets-1"/>
    <property type="match status" value="1"/>
</dbReference>
<reference evidence="3" key="1">
    <citation type="submission" date="2023-07" db="EMBL/GenBank/DDBJ databases">
        <authorList>
            <person name="Stuckert A."/>
        </authorList>
    </citation>
    <scope>NUCLEOTIDE SEQUENCE</scope>
</reference>
<evidence type="ECO:0000313" key="3">
    <source>
        <dbReference type="EMBL" id="CAJ0967557.1"/>
    </source>
</evidence>
<sequence>MPLWEPDFWGATLVFWIVVMFERSNYKTRPLDDWTEDHVREWLRSIHIKTSYIDKLFDEEVTGPVLRKINNDFLKGLGLKQGQIQLLIEERNELVKKQKVSNPQLSNRTKPNKLPLQSMPTSEQAGPEVTHETGASSHSETSGTKAQQGKSPHETDKEHINSEAISSIKSKNDEELAAAYESDKCGHTHHSGSNFRSFNKEVENFTYVKGQVLPPESGVEDLITPCHEYKSLITASKLDRTRLQAKFAAEVIKFACACMNVRTNGTIHFGVMDSKEDKRSTHGQIMGIPVKEQDMYVDALDYIQRCLKGEHEVARACIRTPKFIEVVDKGSKDQRFVVEVDVVPDSDSVKGRAFQASLPKYCEKSNKVSLEKKTYFRRIGAKSEPVPDEDVVQFFQKLEILDKARKKAEQKVTCDNPTIEDLGRKISVLLTDGKKYINNSLRYILVTNKCTENNLNHVNFLMRMNILCVFDFDPNSDSKGLCSKYKEHHAINIHSLKNYSNESRISTGDLKKNLSLFNQTSWIFCNGRSNYLGEDEPCDESTWVRTKRKLLKKAITFLCDEILPKGYFIVVFLLLSNVEEPIIDTFHEFYTELNGMEYIICIAENKDDYEKWANHAKASCKVMEILDQRSIVGMQLSHIDATVQNLMPLYSSIRQLSVSTKGVCVLTTPDEERMHSFEVLCANECDNRNLEDLTKEQIEEIETTFYRGGKVSWKHLWLADQGKCEAFIEREACNEVQSILNDIQYGNRVRLPVARIKIVHQPGSGGSTVARQILWKKRKELRCAVLKSSFPVMTVCEHAVNFREYEERDIHHCLPVLLLIELKTVMMSTSMT</sequence>
<evidence type="ECO:0000256" key="1">
    <source>
        <dbReference type="SAM" id="MobiDB-lite"/>
    </source>
</evidence>
<name>A0ABN9MQ52_9NEOB</name>